<dbReference type="Proteomes" id="UP000244892">
    <property type="component" value="Chromosome"/>
</dbReference>
<gene>
    <name evidence="13" type="ORF">DEH84_15085</name>
</gene>
<feature type="signal peptide" evidence="11">
    <location>
        <begin position="1"/>
        <end position="23"/>
    </location>
</feature>
<dbReference type="InterPro" id="IPR050298">
    <property type="entry name" value="Gram-neg_bact_OMP"/>
</dbReference>
<dbReference type="InterPro" id="IPR023614">
    <property type="entry name" value="Porin_dom_sf"/>
</dbReference>
<accession>A0A2U8FUY1</accession>
<evidence type="ECO:0000313" key="14">
    <source>
        <dbReference type="Proteomes" id="UP000244892"/>
    </source>
</evidence>
<dbReference type="PRINTS" id="PR00182">
    <property type="entry name" value="ECOLNEIPORIN"/>
</dbReference>
<evidence type="ECO:0000313" key="13">
    <source>
        <dbReference type="EMBL" id="AWI54598.1"/>
    </source>
</evidence>
<dbReference type="Pfam" id="PF13609">
    <property type="entry name" value="Porin_4"/>
    <property type="match status" value="1"/>
</dbReference>
<dbReference type="Gene3D" id="2.40.160.10">
    <property type="entry name" value="Porin"/>
    <property type="match status" value="1"/>
</dbReference>
<keyword evidence="7" id="KW-0406">Ion transport</keyword>
<dbReference type="KEGG" id="aon:DEH84_15085"/>
<sequence>MNKPFSRTVLTAALALSAAATQAQTSNVTLYGTLDQYLNYMKSSSGKSLTSLNDGALMRSRLGFRGTEDLGGGLAVKFNLEHGLYADSGKQNDSTRFFDRQAWVGLATPYGEFRAGRQNSVAFVRSADVDYSGRTLGSLANWYALTARYDNDLTYISPRVSGFVFEAHFAPGEQSTGSPSSKAVWQFAVDYANGPVRAGYTGVRARPAANSAVGRTIVFDNLYANYDYGQGKVYASVIRSNATTDSASGPLQGNNAGLLLGATGTLVSGAAGTATDANRFHNVVQLSADYRVSSALRVGGMVGRIYDTSNAKEGATGASLGAFYDLSKRTTLYAMGEVLSNDRNGGFVLSGSAAVLPNFEAADVNGQRLKAMQLGILHRF</sequence>
<dbReference type="InterPro" id="IPR033900">
    <property type="entry name" value="Gram_neg_porin_domain"/>
</dbReference>
<dbReference type="PANTHER" id="PTHR34501:SF9">
    <property type="entry name" value="MAJOR OUTER MEMBRANE PROTEIN P.IA"/>
    <property type="match status" value="1"/>
</dbReference>
<keyword evidence="3" id="KW-0813">Transport</keyword>
<reference evidence="13 14" key="1">
    <citation type="submission" date="2018-05" db="EMBL/GenBank/DDBJ databases">
        <title>complete genome sequence of Aquabacterium olei NBRC 110486.</title>
        <authorList>
            <person name="Tang B."/>
            <person name="Chang J."/>
            <person name="Zhang L."/>
            <person name="Yang H."/>
        </authorList>
    </citation>
    <scope>NUCLEOTIDE SEQUENCE [LARGE SCALE GENOMIC DNA]</scope>
    <source>
        <strain evidence="13 14">NBRC 110486</strain>
    </source>
</reference>
<dbReference type="PRINTS" id="PR00184">
    <property type="entry name" value="NEISSPPORIN"/>
</dbReference>
<organism evidence="13 14">
    <name type="scientific">Aquabacterium olei</name>
    <dbReference type="NCBI Taxonomy" id="1296669"/>
    <lineage>
        <taxon>Bacteria</taxon>
        <taxon>Pseudomonadati</taxon>
        <taxon>Pseudomonadota</taxon>
        <taxon>Betaproteobacteria</taxon>
        <taxon>Burkholderiales</taxon>
        <taxon>Aquabacterium</taxon>
    </lineage>
</organism>
<dbReference type="EMBL" id="CP029210">
    <property type="protein sequence ID" value="AWI54598.1"/>
    <property type="molecule type" value="Genomic_DNA"/>
</dbReference>
<dbReference type="AlphaFoldDB" id="A0A2U8FUY1"/>
<evidence type="ECO:0000256" key="10">
    <source>
        <dbReference type="ARBA" id="ARBA00023237"/>
    </source>
</evidence>
<evidence type="ECO:0000256" key="2">
    <source>
        <dbReference type="ARBA" id="ARBA00011233"/>
    </source>
</evidence>
<evidence type="ECO:0000256" key="3">
    <source>
        <dbReference type="ARBA" id="ARBA00022448"/>
    </source>
</evidence>
<evidence type="ECO:0000256" key="11">
    <source>
        <dbReference type="SAM" id="SignalP"/>
    </source>
</evidence>
<dbReference type="InterPro" id="IPR002299">
    <property type="entry name" value="Porin_Neis"/>
</dbReference>
<name>A0A2U8FUY1_9BURK</name>
<dbReference type="RefSeq" id="WP_109037592.1">
    <property type="nucleotide sequence ID" value="NZ_CP029210.1"/>
</dbReference>
<evidence type="ECO:0000256" key="7">
    <source>
        <dbReference type="ARBA" id="ARBA00023065"/>
    </source>
</evidence>
<dbReference type="GO" id="GO:0015288">
    <property type="term" value="F:porin activity"/>
    <property type="evidence" value="ECO:0007669"/>
    <property type="project" value="UniProtKB-KW"/>
</dbReference>
<feature type="domain" description="Porin" evidence="12">
    <location>
        <begin position="11"/>
        <end position="343"/>
    </location>
</feature>
<keyword evidence="8" id="KW-0626">Porin</keyword>
<dbReference type="InterPro" id="IPR001702">
    <property type="entry name" value="Porin_Gram-ve"/>
</dbReference>
<evidence type="ECO:0000259" key="12">
    <source>
        <dbReference type="Pfam" id="PF13609"/>
    </source>
</evidence>
<evidence type="ECO:0000256" key="1">
    <source>
        <dbReference type="ARBA" id="ARBA00004571"/>
    </source>
</evidence>
<evidence type="ECO:0000256" key="6">
    <source>
        <dbReference type="ARBA" id="ARBA00022729"/>
    </source>
</evidence>
<evidence type="ECO:0000256" key="8">
    <source>
        <dbReference type="ARBA" id="ARBA00023114"/>
    </source>
</evidence>
<dbReference type="SUPFAM" id="SSF56935">
    <property type="entry name" value="Porins"/>
    <property type="match status" value="1"/>
</dbReference>
<evidence type="ECO:0000256" key="9">
    <source>
        <dbReference type="ARBA" id="ARBA00023136"/>
    </source>
</evidence>
<comment type="subcellular location">
    <subcellularLocation>
        <location evidence="1">Cell outer membrane</location>
        <topology evidence="1">Multi-pass membrane protein</topology>
    </subcellularLocation>
</comment>
<dbReference type="OrthoDB" id="8576858at2"/>
<dbReference type="GO" id="GO:0046930">
    <property type="term" value="C:pore complex"/>
    <property type="evidence" value="ECO:0007669"/>
    <property type="project" value="UniProtKB-KW"/>
</dbReference>
<keyword evidence="5" id="KW-0812">Transmembrane</keyword>
<dbReference type="GO" id="GO:0009279">
    <property type="term" value="C:cell outer membrane"/>
    <property type="evidence" value="ECO:0007669"/>
    <property type="project" value="UniProtKB-SubCell"/>
</dbReference>
<evidence type="ECO:0000256" key="4">
    <source>
        <dbReference type="ARBA" id="ARBA00022452"/>
    </source>
</evidence>
<dbReference type="CDD" id="cd00342">
    <property type="entry name" value="gram_neg_porins"/>
    <property type="match status" value="1"/>
</dbReference>
<feature type="chain" id="PRO_5015900635" evidence="11">
    <location>
        <begin position="24"/>
        <end position="380"/>
    </location>
</feature>
<evidence type="ECO:0000256" key="5">
    <source>
        <dbReference type="ARBA" id="ARBA00022692"/>
    </source>
</evidence>
<keyword evidence="6 11" id="KW-0732">Signal</keyword>
<keyword evidence="9" id="KW-0472">Membrane</keyword>
<dbReference type="PANTHER" id="PTHR34501">
    <property type="entry name" value="PROTEIN YDDL-RELATED"/>
    <property type="match status" value="1"/>
</dbReference>
<keyword evidence="14" id="KW-1185">Reference proteome</keyword>
<keyword evidence="4" id="KW-1134">Transmembrane beta strand</keyword>
<comment type="subunit">
    <text evidence="2">Homotrimer.</text>
</comment>
<protein>
    <submittedName>
        <fullName evidence="13">Porin</fullName>
    </submittedName>
</protein>
<dbReference type="GO" id="GO:0034220">
    <property type="term" value="P:monoatomic ion transmembrane transport"/>
    <property type="evidence" value="ECO:0007669"/>
    <property type="project" value="InterPro"/>
</dbReference>
<proteinExistence type="predicted"/>
<keyword evidence="10" id="KW-0998">Cell outer membrane</keyword>